<dbReference type="GO" id="GO:0005525">
    <property type="term" value="F:GTP binding"/>
    <property type="evidence" value="ECO:0007669"/>
    <property type="project" value="InterPro"/>
</dbReference>
<accession>A0A2G2YLI1</accession>
<reference evidence="2 3" key="1">
    <citation type="journal article" date="2014" name="Nat. Genet.">
        <title>Genome sequence of the hot pepper provides insights into the evolution of pungency in Capsicum species.</title>
        <authorList>
            <person name="Kim S."/>
            <person name="Park M."/>
            <person name="Yeom S.I."/>
            <person name="Kim Y.M."/>
            <person name="Lee J.M."/>
            <person name="Lee H.A."/>
            <person name="Seo E."/>
            <person name="Choi J."/>
            <person name="Cheong K."/>
            <person name="Kim K.T."/>
            <person name="Jung K."/>
            <person name="Lee G.W."/>
            <person name="Oh S.K."/>
            <person name="Bae C."/>
            <person name="Kim S.B."/>
            <person name="Lee H.Y."/>
            <person name="Kim S.Y."/>
            <person name="Kim M.S."/>
            <person name="Kang B.C."/>
            <person name="Jo Y.D."/>
            <person name="Yang H.B."/>
            <person name="Jeong H.J."/>
            <person name="Kang W.H."/>
            <person name="Kwon J.K."/>
            <person name="Shin C."/>
            <person name="Lim J.Y."/>
            <person name="Park J.H."/>
            <person name="Huh J.H."/>
            <person name="Kim J.S."/>
            <person name="Kim B.D."/>
            <person name="Cohen O."/>
            <person name="Paran I."/>
            <person name="Suh M.C."/>
            <person name="Lee S.B."/>
            <person name="Kim Y.K."/>
            <person name="Shin Y."/>
            <person name="Noh S.J."/>
            <person name="Park J."/>
            <person name="Seo Y.S."/>
            <person name="Kwon S.Y."/>
            <person name="Kim H.A."/>
            <person name="Park J.M."/>
            <person name="Kim H.J."/>
            <person name="Choi S.B."/>
            <person name="Bosland P.W."/>
            <person name="Reeves G."/>
            <person name="Jo S.H."/>
            <person name="Lee B.W."/>
            <person name="Cho H.T."/>
            <person name="Choi H.S."/>
            <person name="Lee M.S."/>
            <person name="Yu Y."/>
            <person name="Do Choi Y."/>
            <person name="Park B.S."/>
            <person name="van Deynze A."/>
            <person name="Ashrafi H."/>
            <person name="Hill T."/>
            <person name="Kim W.T."/>
            <person name="Pai H.S."/>
            <person name="Ahn H.K."/>
            <person name="Yeam I."/>
            <person name="Giovannoni J.J."/>
            <person name="Rose J.K."/>
            <person name="Sorensen I."/>
            <person name="Lee S.J."/>
            <person name="Kim R.W."/>
            <person name="Choi I.Y."/>
            <person name="Choi B.S."/>
            <person name="Lim J.S."/>
            <person name="Lee Y.H."/>
            <person name="Choi D."/>
        </authorList>
    </citation>
    <scope>NUCLEOTIDE SEQUENCE [LARGE SCALE GENOMIC DNA]</scope>
    <source>
        <strain evidence="3">cv. CM334</strain>
    </source>
</reference>
<evidence type="ECO:0000313" key="2">
    <source>
        <dbReference type="EMBL" id="PHT70574.1"/>
    </source>
</evidence>
<dbReference type="AlphaFoldDB" id="A0A2G2YLI1"/>
<keyword evidence="3" id="KW-1185">Reference proteome</keyword>
<proteinExistence type="predicted"/>
<sequence>MIGSQSSGKSSVLEALVGRDFLPRGCDICTRRPLVLQLEKCCDDGIGSESFEWGVFGHLLDKRFYDFDAVRHEIVEGNDADKVPASAGHKSIATVAKFLNGALPSQYNEYGRFISIITLNRGGRTGLIIPEIAVNAGWLDIASKIDRFIKSQRKKQITPSSRNTEADYPYASVIQESKWQTRNIHTAEINSKRGTPEVLEKTDAQEDELLRRCLVGYCSEESKERPTLGDIRRWSTTTWKKVFRVNIYELYSEMFLFEFPNRYMAEQTIQGQWRWKNYRFHLEWWQPTIGCIPRAATVKKTWIRAVGIPMHLWSKNIFKEIGEVCGEWVTTEEETELKFHMKWARILVPNDGSSILREVAISRNGVMYHIPLWVECQPRLEILQEKTVGGDEALYSDNAFVQGVKEESLCGEVQKSLHIRDSIRRQHMGTTGESVSARSHVRHMLHLNETSVMACSDKPSLKMPQNSFKGPDLAA</sequence>
<dbReference type="Pfam" id="PF00350">
    <property type="entry name" value="Dynamin_N"/>
    <property type="match status" value="1"/>
</dbReference>
<dbReference type="SMART" id="SM00053">
    <property type="entry name" value="DYNc"/>
    <property type="match status" value="1"/>
</dbReference>
<organism evidence="2 3">
    <name type="scientific">Capsicum annuum</name>
    <name type="common">Capsicum pepper</name>
    <dbReference type="NCBI Taxonomy" id="4072"/>
    <lineage>
        <taxon>Eukaryota</taxon>
        <taxon>Viridiplantae</taxon>
        <taxon>Streptophyta</taxon>
        <taxon>Embryophyta</taxon>
        <taxon>Tracheophyta</taxon>
        <taxon>Spermatophyta</taxon>
        <taxon>Magnoliopsida</taxon>
        <taxon>eudicotyledons</taxon>
        <taxon>Gunneridae</taxon>
        <taxon>Pentapetalae</taxon>
        <taxon>asterids</taxon>
        <taxon>lamiids</taxon>
        <taxon>Solanales</taxon>
        <taxon>Solanaceae</taxon>
        <taxon>Solanoideae</taxon>
        <taxon>Capsiceae</taxon>
        <taxon>Capsicum</taxon>
    </lineage>
</organism>
<name>A0A2G2YLI1_CAPAN</name>
<dbReference type="InterPro" id="IPR025558">
    <property type="entry name" value="DUF4283"/>
</dbReference>
<dbReference type="InterPro" id="IPR045063">
    <property type="entry name" value="Dynamin_N"/>
</dbReference>
<dbReference type="InterPro" id="IPR027417">
    <property type="entry name" value="P-loop_NTPase"/>
</dbReference>
<dbReference type="Pfam" id="PF14111">
    <property type="entry name" value="DUF4283"/>
    <property type="match status" value="1"/>
</dbReference>
<gene>
    <name evidence="2" type="ORF">T459_25678</name>
</gene>
<dbReference type="GO" id="GO:0003924">
    <property type="term" value="F:GTPase activity"/>
    <property type="evidence" value="ECO:0007669"/>
    <property type="project" value="InterPro"/>
</dbReference>
<dbReference type="STRING" id="4072.A0A2G2YLI1"/>
<dbReference type="PANTHER" id="PTHR34427:SF16">
    <property type="entry name" value="DUF4283 DOMAIN-CONTAINING PROTEIN"/>
    <property type="match status" value="1"/>
</dbReference>
<dbReference type="Gramene" id="PHT70574">
    <property type="protein sequence ID" value="PHT70574"/>
    <property type="gene ID" value="T459_25678"/>
</dbReference>
<reference evidence="2 3" key="2">
    <citation type="journal article" date="2017" name="Genome Biol.">
        <title>New reference genome sequences of hot pepper reveal the massive evolution of plant disease-resistance genes by retroduplication.</title>
        <authorList>
            <person name="Kim S."/>
            <person name="Park J."/>
            <person name="Yeom S.I."/>
            <person name="Kim Y.M."/>
            <person name="Seo E."/>
            <person name="Kim K.T."/>
            <person name="Kim M.S."/>
            <person name="Lee J.M."/>
            <person name="Cheong K."/>
            <person name="Shin H.S."/>
            <person name="Kim S.B."/>
            <person name="Han K."/>
            <person name="Lee J."/>
            <person name="Park M."/>
            <person name="Lee H.A."/>
            <person name="Lee H.Y."/>
            <person name="Lee Y."/>
            <person name="Oh S."/>
            <person name="Lee J.H."/>
            <person name="Choi E."/>
            <person name="Choi E."/>
            <person name="Lee S.E."/>
            <person name="Jeon J."/>
            <person name="Kim H."/>
            <person name="Choi G."/>
            <person name="Song H."/>
            <person name="Lee J."/>
            <person name="Lee S.C."/>
            <person name="Kwon J.K."/>
            <person name="Lee H.Y."/>
            <person name="Koo N."/>
            <person name="Hong Y."/>
            <person name="Kim R.W."/>
            <person name="Kang W.H."/>
            <person name="Huh J.H."/>
            <person name="Kang B.C."/>
            <person name="Yang T.J."/>
            <person name="Lee Y.H."/>
            <person name="Bennetzen J.L."/>
            <person name="Choi D."/>
        </authorList>
    </citation>
    <scope>NUCLEOTIDE SEQUENCE [LARGE SCALE GENOMIC DNA]</scope>
    <source>
        <strain evidence="3">cv. CM334</strain>
    </source>
</reference>
<feature type="domain" description="Dynamin GTPase" evidence="1">
    <location>
        <begin position="1"/>
        <end position="228"/>
    </location>
</feature>
<dbReference type="SUPFAM" id="SSF52540">
    <property type="entry name" value="P-loop containing nucleoside triphosphate hydrolases"/>
    <property type="match status" value="1"/>
</dbReference>
<evidence type="ECO:0000259" key="1">
    <source>
        <dbReference type="SMART" id="SM00053"/>
    </source>
</evidence>
<dbReference type="Proteomes" id="UP000222542">
    <property type="component" value="Unassembled WGS sequence"/>
</dbReference>
<dbReference type="InterPro" id="IPR001401">
    <property type="entry name" value="Dynamin_GTPase"/>
</dbReference>
<comment type="caution">
    <text evidence="2">The sequence shown here is derived from an EMBL/GenBank/DDBJ whole genome shotgun (WGS) entry which is preliminary data.</text>
</comment>
<evidence type="ECO:0000313" key="3">
    <source>
        <dbReference type="Proteomes" id="UP000222542"/>
    </source>
</evidence>
<dbReference type="Gene3D" id="3.40.50.300">
    <property type="entry name" value="P-loop containing nucleotide triphosphate hydrolases"/>
    <property type="match status" value="1"/>
</dbReference>
<dbReference type="EMBL" id="AYRZ02000010">
    <property type="protein sequence ID" value="PHT70574.1"/>
    <property type="molecule type" value="Genomic_DNA"/>
</dbReference>
<protein>
    <recommendedName>
        <fullName evidence="1">Dynamin GTPase domain-containing protein</fullName>
    </recommendedName>
</protein>
<dbReference type="PANTHER" id="PTHR34427">
    <property type="entry name" value="DUF4283 DOMAIN PROTEIN"/>
    <property type="match status" value="1"/>
</dbReference>